<dbReference type="PROSITE" id="PS51831">
    <property type="entry name" value="HD"/>
    <property type="match status" value="1"/>
</dbReference>
<dbReference type="NCBIfam" id="TIGR00277">
    <property type="entry name" value="HDIG"/>
    <property type="match status" value="1"/>
</dbReference>
<dbReference type="SUPFAM" id="SSF109604">
    <property type="entry name" value="HD-domain/PDEase-like"/>
    <property type="match status" value="1"/>
</dbReference>
<evidence type="ECO:0000259" key="1">
    <source>
        <dbReference type="PROSITE" id="PS51831"/>
    </source>
</evidence>
<dbReference type="Gene3D" id="1.10.3210.10">
    <property type="entry name" value="Hypothetical protein af1432"/>
    <property type="match status" value="1"/>
</dbReference>
<accession>A0A1M5S6J1</accession>
<name>A0A1M5S6J1_9CLOT</name>
<evidence type="ECO:0000313" key="3">
    <source>
        <dbReference type="Proteomes" id="UP000184526"/>
    </source>
</evidence>
<dbReference type="Proteomes" id="UP000184526">
    <property type="component" value="Unassembled WGS sequence"/>
</dbReference>
<dbReference type="OrthoDB" id="2043299at2"/>
<dbReference type="InterPro" id="IPR003607">
    <property type="entry name" value="HD/PDEase_dom"/>
</dbReference>
<sequence>MEDNMIEQIKLEVRNRCENPSNFFGSGIYEHIESVAKHAVELAKHYNADVEICEVAGWLHDIASITDYKLYKEHHIYGADIAEGILNSFNYPKDKIELVKLCILNHRGSVLKEKTTKEEISVADADAISHYDTLPSLFYLAFVQRKLNIDDGVTFVRNKLERSYNKMSCESKEYYKDKMELILSILSN</sequence>
<keyword evidence="3" id="KW-1185">Reference proteome</keyword>
<proteinExistence type="predicted"/>
<dbReference type="RefSeq" id="WP_072828827.1">
    <property type="nucleotide sequence ID" value="NZ_FQXP01000003.1"/>
</dbReference>
<dbReference type="AlphaFoldDB" id="A0A1M5S6J1"/>
<gene>
    <name evidence="2" type="ORF">SAMN02745196_00056</name>
</gene>
<feature type="domain" description="HD" evidence="1">
    <location>
        <begin position="28"/>
        <end position="131"/>
    </location>
</feature>
<evidence type="ECO:0000313" key="2">
    <source>
        <dbReference type="EMBL" id="SHH34109.1"/>
    </source>
</evidence>
<dbReference type="CDD" id="cd00077">
    <property type="entry name" value="HDc"/>
    <property type="match status" value="1"/>
</dbReference>
<dbReference type="InterPro" id="IPR006675">
    <property type="entry name" value="HDIG_dom"/>
</dbReference>
<dbReference type="EMBL" id="FQXP01000003">
    <property type="protein sequence ID" value="SHH34109.1"/>
    <property type="molecule type" value="Genomic_DNA"/>
</dbReference>
<dbReference type="STRING" id="1121306.SAMN02745196_00056"/>
<reference evidence="2 3" key="1">
    <citation type="submission" date="2016-11" db="EMBL/GenBank/DDBJ databases">
        <authorList>
            <person name="Jaros S."/>
            <person name="Januszkiewicz K."/>
            <person name="Wedrychowicz H."/>
        </authorList>
    </citation>
    <scope>NUCLEOTIDE SEQUENCE [LARGE SCALE GENOMIC DNA]</scope>
    <source>
        <strain evidence="2 3">DSM 3089</strain>
    </source>
</reference>
<dbReference type="Pfam" id="PF01966">
    <property type="entry name" value="HD"/>
    <property type="match status" value="1"/>
</dbReference>
<dbReference type="InterPro" id="IPR006674">
    <property type="entry name" value="HD_domain"/>
</dbReference>
<protein>
    <recommendedName>
        <fullName evidence="1">HD domain-containing protein</fullName>
    </recommendedName>
</protein>
<organism evidence="2 3">
    <name type="scientific">Clostridium collagenovorans DSM 3089</name>
    <dbReference type="NCBI Taxonomy" id="1121306"/>
    <lineage>
        <taxon>Bacteria</taxon>
        <taxon>Bacillati</taxon>
        <taxon>Bacillota</taxon>
        <taxon>Clostridia</taxon>
        <taxon>Eubacteriales</taxon>
        <taxon>Clostridiaceae</taxon>
        <taxon>Clostridium</taxon>
    </lineage>
</organism>